<evidence type="ECO:0000313" key="1">
    <source>
        <dbReference type="EMBL" id="EBS3164617.1"/>
    </source>
</evidence>
<accession>A0A3U7XJT4</accession>
<sequence>MAFANDILVAPSLTIVDNPPYNGDLRQALQETTPGSVLVLGKSKPYDLTGYFVSPTHTDGEPVTNTIENLTIIGMGMPRLADDKSHFIPGSGTIILGLIMNKAKGFHIENLGIDCGNYVSQNVFPNVTYEDCLHIYEAGDNSNIFVNNIKTLNSLGVSSKPGTHSILIERTGDVYKGYVECIGGFHGLTLKGWNITGGWSHCYAQYGDGFILKSDSGTKCRDIHLDGIKVGLIDNTGWPDISMGGIYDPHDGQTIDRVTIGELAIQGAAWGLVAASSSDGYTTNINIGIFSAIEVYGNYYALEINDKCVGWSLGQHAISAASGGIRVNKNAAYIDIGHGYSKNNTRSGYSLGGNTLSHGRLLTNENGEYGVEYTGGYGFNKDEVIAYVNGLGSFNDLPSAIQGNPINGWAKDKNFKAIVCGHRVFISGRLRKGTASPAFSIPAALLPKEDVPVHGVGVNLGVNAIPVQAWVRSSNSPTNPGMFDVWGFASTDSYVDFNSSYDIA</sequence>
<evidence type="ECO:0000313" key="2">
    <source>
        <dbReference type="EMBL" id="EBV1812885.1"/>
    </source>
</evidence>
<dbReference type="EMBL" id="AAIEKX010000002">
    <property type="protein sequence ID" value="ECD3520651.1"/>
    <property type="molecule type" value="Genomic_DNA"/>
</dbReference>
<dbReference type="EMBL" id="AAGVCK010000003">
    <property type="protein sequence ID" value="EBS3164617.1"/>
    <property type="molecule type" value="Genomic_DNA"/>
</dbReference>
<proteinExistence type="predicted"/>
<name>A0A3U7XJT4_SALMU</name>
<gene>
    <name evidence="2" type="ORF">DNZ40_03015</name>
    <name evidence="1" type="ORF">DSR33_07260</name>
    <name evidence="4" type="ORF">E0Y79_14165</name>
    <name evidence="3" type="ORF">EZ693_05110</name>
    <name evidence="5" type="ORF">ZU22_06455</name>
</gene>
<organism evidence="4">
    <name type="scientific">Salmonella muenchen</name>
    <dbReference type="NCBI Taxonomy" id="596"/>
    <lineage>
        <taxon>Bacteria</taxon>
        <taxon>Pseudomonadati</taxon>
        <taxon>Pseudomonadota</taxon>
        <taxon>Gammaproteobacteria</taxon>
        <taxon>Enterobacterales</taxon>
        <taxon>Enterobacteriaceae</taxon>
        <taxon>Salmonella</taxon>
    </lineage>
</organism>
<evidence type="ECO:0000313" key="4">
    <source>
        <dbReference type="EMBL" id="ECD4198805.1"/>
    </source>
</evidence>
<dbReference type="EMBL" id="AAIEQN010000028">
    <property type="protein sequence ID" value="ECD4198805.1"/>
    <property type="molecule type" value="Genomic_DNA"/>
</dbReference>
<comment type="caution">
    <text evidence="4">The sequence shown here is derived from an EMBL/GenBank/DDBJ whole genome shotgun (WGS) entry which is preliminary data.</text>
</comment>
<dbReference type="EMBL" id="AAKUAQ010000005">
    <property type="protein sequence ID" value="ECV7039800.1"/>
    <property type="molecule type" value="Genomic_DNA"/>
</dbReference>
<evidence type="ECO:0000313" key="5">
    <source>
        <dbReference type="EMBL" id="ECV7039800.1"/>
    </source>
</evidence>
<evidence type="ECO:0000313" key="3">
    <source>
        <dbReference type="EMBL" id="ECD3520651.1"/>
    </source>
</evidence>
<dbReference type="AlphaFoldDB" id="A0A3U7XJT4"/>
<dbReference type="EMBL" id="AAHEJC010000002">
    <property type="protein sequence ID" value="EBV1812885.1"/>
    <property type="molecule type" value="Genomic_DNA"/>
</dbReference>
<reference evidence="4" key="1">
    <citation type="submission" date="2019-03" db="EMBL/GenBank/DDBJ databases">
        <authorList>
            <person name="Ashton P.M."/>
            <person name="Dallman T."/>
            <person name="Nair S."/>
            <person name="De Pinna E."/>
            <person name="Peters T."/>
            <person name="Grant K."/>
        </authorList>
    </citation>
    <scope>NUCLEOTIDE SEQUENCE</scope>
    <source>
        <strain evidence="5">14873</strain>
        <strain evidence="4">301730</strain>
        <strain evidence="3">329866</strain>
        <strain evidence="2">394012</strain>
        <strain evidence="1">488731</strain>
    </source>
</reference>
<protein>
    <submittedName>
        <fullName evidence="4">Phage tail protein</fullName>
    </submittedName>
</protein>